<evidence type="ECO:0000313" key="7">
    <source>
        <dbReference type="Proteomes" id="UP000597656"/>
    </source>
</evidence>
<evidence type="ECO:0000259" key="5">
    <source>
        <dbReference type="PROSITE" id="PS50921"/>
    </source>
</evidence>
<name>A0ABQ2ITA6_9PSEU</name>
<dbReference type="InterPro" id="IPR012074">
    <property type="entry name" value="GAF_ANTAR"/>
</dbReference>
<feature type="domain" description="ANTAR" evidence="5">
    <location>
        <begin position="165"/>
        <end position="226"/>
    </location>
</feature>
<keyword evidence="1" id="KW-0808">Transferase</keyword>
<keyword evidence="2" id="KW-0418">Kinase</keyword>
<sequence>MTEPEHAATRSLSATLGAIARTLQSEPDVNSTLAAIVKAAVNHVDGAEDAGISLVERGCRIRTVAPTSEIVVTIDEVQYRTGEGPCMDAIADHQAYRTGDLSTETRWPGFTPEAIATGVRSMLSYRLFVTDTTLGSLNLYSRRVNAFSEQTDDDGRLFAAHAAIALVGAQTEASLRIAIEHRDVIGMAKGILMQRHDVDAVQAFRMLVESSQSTNVKLYEVADWLVTHRREL</sequence>
<dbReference type="Gene3D" id="3.30.450.40">
    <property type="match status" value="1"/>
</dbReference>
<dbReference type="SMART" id="SM01012">
    <property type="entry name" value="ANTAR"/>
    <property type="match status" value="1"/>
</dbReference>
<dbReference type="PROSITE" id="PS50921">
    <property type="entry name" value="ANTAR"/>
    <property type="match status" value="1"/>
</dbReference>
<evidence type="ECO:0000256" key="3">
    <source>
        <dbReference type="ARBA" id="ARBA00023015"/>
    </source>
</evidence>
<evidence type="ECO:0000256" key="1">
    <source>
        <dbReference type="ARBA" id="ARBA00022679"/>
    </source>
</evidence>
<dbReference type="RefSeq" id="WP_229694332.1">
    <property type="nucleotide sequence ID" value="NZ_BMNC01000033.1"/>
</dbReference>
<gene>
    <name evidence="6" type="ORF">GCM10011609_87130</name>
</gene>
<reference evidence="7" key="1">
    <citation type="journal article" date="2019" name="Int. J. Syst. Evol. Microbiol.">
        <title>The Global Catalogue of Microorganisms (GCM) 10K type strain sequencing project: providing services to taxonomists for standard genome sequencing and annotation.</title>
        <authorList>
            <consortium name="The Broad Institute Genomics Platform"/>
            <consortium name="The Broad Institute Genome Sequencing Center for Infectious Disease"/>
            <person name="Wu L."/>
            <person name="Ma J."/>
        </authorList>
    </citation>
    <scope>NUCLEOTIDE SEQUENCE [LARGE SCALE GENOMIC DNA]</scope>
    <source>
        <strain evidence="7">CGMCC 4.7319</strain>
    </source>
</reference>
<dbReference type="Pfam" id="PF03861">
    <property type="entry name" value="ANTAR"/>
    <property type="match status" value="1"/>
</dbReference>
<protein>
    <submittedName>
        <fullName evidence="6">Transcriptional regulator</fullName>
    </submittedName>
</protein>
<evidence type="ECO:0000256" key="2">
    <source>
        <dbReference type="ARBA" id="ARBA00022777"/>
    </source>
</evidence>
<accession>A0ABQ2ITA6</accession>
<evidence type="ECO:0000313" key="6">
    <source>
        <dbReference type="EMBL" id="GGN29833.1"/>
    </source>
</evidence>
<dbReference type="InterPro" id="IPR005561">
    <property type="entry name" value="ANTAR"/>
</dbReference>
<dbReference type="InterPro" id="IPR011006">
    <property type="entry name" value="CheY-like_superfamily"/>
</dbReference>
<dbReference type="InterPro" id="IPR029016">
    <property type="entry name" value="GAF-like_dom_sf"/>
</dbReference>
<proteinExistence type="predicted"/>
<dbReference type="Gene3D" id="1.10.10.10">
    <property type="entry name" value="Winged helix-like DNA-binding domain superfamily/Winged helix DNA-binding domain"/>
    <property type="match status" value="1"/>
</dbReference>
<keyword evidence="7" id="KW-1185">Reference proteome</keyword>
<keyword evidence="3" id="KW-0805">Transcription regulation</keyword>
<dbReference type="PIRSF" id="PIRSF036625">
    <property type="entry name" value="GAF_ANTAR"/>
    <property type="match status" value="1"/>
</dbReference>
<keyword evidence="4" id="KW-0804">Transcription</keyword>
<dbReference type="Pfam" id="PF13185">
    <property type="entry name" value="GAF_2"/>
    <property type="match status" value="1"/>
</dbReference>
<dbReference type="SMART" id="SM00065">
    <property type="entry name" value="GAF"/>
    <property type="match status" value="1"/>
</dbReference>
<dbReference type="InterPro" id="IPR003018">
    <property type="entry name" value="GAF"/>
</dbReference>
<dbReference type="SUPFAM" id="SSF55781">
    <property type="entry name" value="GAF domain-like"/>
    <property type="match status" value="1"/>
</dbReference>
<dbReference type="InterPro" id="IPR036388">
    <property type="entry name" value="WH-like_DNA-bd_sf"/>
</dbReference>
<dbReference type="EMBL" id="BMNC01000033">
    <property type="protein sequence ID" value="GGN29833.1"/>
    <property type="molecule type" value="Genomic_DNA"/>
</dbReference>
<comment type="caution">
    <text evidence="6">The sequence shown here is derived from an EMBL/GenBank/DDBJ whole genome shotgun (WGS) entry which is preliminary data.</text>
</comment>
<dbReference type="Proteomes" id="UP000597656">
    <property type="component" value="Unassembled WGS sequence"/>
</dbReference>
<evidence type="ECO:0000256" key="4">
    <source>
        <dbReference type="ARBA" id="ARBA00023163"/>
    </source>
</evidence>
<organism evidence="6 7">
    <name type="scientific">Lentzea pudingi</name>
    <dbReference type="NCBI Taxonomy" id="1789439"/>
    <lineage>
        <taxon>Bacteria</taxon>
        <taxon>Bacillati</taxon>
        <taxon>Actinomycetota</taxon>
        <taxon>Actinomycetes</taxon>
        <taxon>Pseudonocardiales</taxon>
        <taxon>Pseudonocardiaceae</taxon>
        <taxon>Lentzea</taxon>
    </lineage>
</organism>
<dbReference type="SUPFAM" id="SSF52172">
    <property type="entry name" value="CheY-like"/>
    <property type="match status" value="1"/>
</dbReference>